<dbReference type="Proteomes" id="UP001383192">
    <property type="component" value="Unassembled WGS sequence"/>
</dbReference>
<keyword evidence="5" id="KW-0560">Oxidoreductase</keyword>
<dbReference type="AlphaFoldDB" id="A0AAW0DLM9"/>
<evidence type="ECO:0000256" key="4">
    <source>
        <dbReference type="ARBA" id="ARBA00022827"/>
    </source>
</evidence>
<keyword evidence="8" id="KW-1185">Reference proteome</keyword>
<dbReference type="PANTHER" id="PTHR42973">
    <property type="entry name" value="BINDING OXIDOREDUCTASE, PUTATIVE (AFU_ORTHOLOGUE AFUA_1G17690)-RELATED"/>
    <property type="match status" value="1"/>
</dbReference>
<evidence type="ECO:0000256" key="1">
    <source>
        <dbReference type="ARBA" id="ARBA00001974"/>
    </source>
</evidence>
<organism evidence="7 8">
    <name type="scientific">Paramarasmius palmivorus</name>
    <dbReference type="NCBI Taxonomy" id="297713"/>
    <lineage>
        <taxon>Eukaryota</taxon>
        <taxon>Fungi</taxon>
        <taxon>Dikarya</taxon>
        <taxon>Basidiomycota</taxon>
        <taxon>Agaricomycotina</taxon>
        <taxon>Agaricomycetes</taxon>
        <taxon>Agaricomycetidae</taxon>
        <taxon>Agaricales</taxon>
        <taxon>Marasmiineae</taxon>
        <taxon>Marasmiaceae</taxon>
        <taxon>Paramarasmius</taxon>
    </lineage>
</organism>
<dbReference type="Gene3D" id="3.40.462.20">
    <property type="match status" value="1"/>
</dbReference>
<dbReference type="PANTHER" id="PTHR42973:SF39">
    <property type="entry name" value="FAD-BINDING PCMH-TYPE DOMAIN-CONTAINING PROTEIN"/>
    <property type="match status" value="1"/>
</dbReference>
<evidence type="ECO:0000256" key="3">
    <source>
        <dbReference type="ARBA" id="ARBA00022630"/>
    </source>
</evidence>
<dbReference type="InterPro" id="IPR036318">
    <property type="entry name" value="FAD-bd_PCMH-like_sf"/>
</dbReference>
<dbReference type="InterPro" id="IPR016169">
    <property type="entry name" value="FAD-bd_PCMH_sub2"/>
</dbReference>
<proteinExistence type="inferred from homology"/>
<evidence type="ECO:0000259" key="6">
    <source>
        <dbReference type="PROSITE" id="PS51387"/>
    </source>
</evidence>
<keyword evidence="3" id="KW-0285">Flavoprotein</keyword>
<dbReference type="EMBL" id="JAYKXP010000012">
    <property type="protein sequence ID" value="KAK7051467.1"/>
    <property type="molecule type" value="Genomic_DNA"/>
</dbReference>
<keyword evidence="4" id="KW-0274">FAD</keyword>
<dbReference type="Pfam" id="PF01565">
    <property type="entry name" value="FAD_binding_4"/>
    <property type="match status" value="1"/>
</dbReference>
<dbReference type="Gene3D" id="3.30.43.10">
    <property type="entry name" value="Uridine Diphospho-n-acetylenolpyruvylglucosamine Reductase, domain 2"/>
    <property type="match status" value="1"/>
</dbReference>
<dbReference type="GO" id="GO:0071949">
    <property type="term" value="F:FAD binding"/>
    <property type="evidence" value="ECO:0007669"/>
    <property type="project" value="InterPro"/>
</dbReference>
<accession>A0AAW0DLM9</accession>
<dbReference type="InterPro" id="IPR016167">
    <property type="entry name" value="FAD-bd_PCMH_sub1"/>
</dbReference>
<dbReference type="InterPro" id="IPR050416">
    <property type="entry name" value="FAD-linked_Oxidoreductase"/>
</dbReference>
<gene>
    <name evidence="7" type="ORF">VNI00_004441</name>
</gene>
<dbReference type="SUPFAM" id="SSF56176">
    <property type="entry name" value="FAD-binding/transporter-associated domain-like"/>
    <property type="match status" value="1"/>
</dbReference>
<evidence type="ECO:0000256" key="2">
    <source>
        <dbReference type="ARBA" id="ARBA00005466"/>
    </source>
</evidence>
<dbReference type="GO" id="GO:0016491">
    <property type="term" value="F:oxidoreductase activity"/>
    <property type="evidence" value="ECO:0007669"/>
    <property type="project" value="UniProtKB-KW"/>
</dbReference>
<dbReference type="Gene3D" id="3.30.465.10">
    <property type="match status" value="1"/>
</dbReference>
<comment type="caution">
    <text evidence="7">The sequence shown here is derived from an EMBL/GenBank/DDBJ whole genome shotgun (WGS) entry which is preliminary data.</text>
</comment>
<dbReference type="InterPro" id="IPR006094">
    <property type="entry name" value="Oxid_FAD_bind_N"/>
</dbReference>
<sequence length="500" mass="55606">MLAHTLDQLKRNSLGDIITSSDDDYPTAISRWAINAARPAKVVAFVKNTKDISQALYYAKYSKLSLAVRGGGHNAVGASSAKDGLVVDLSRYMNLVKIDAEARLAYVQGGALWKDVDEAAIQHGLATVGGTVNHTGVAGLTLGGGFGWLQGSHGLTVDNLVQAVIVLSDGTALTANANENTDLFWAIRGGGCNFGICAEFVFRLHVQRRTVFAGNLMFDIERLDDVMRVIRDWYFSASEKEVAFLTCYRNAELDKASPSPGFTEVSVWLTAVPCQALTFVSVFYNGSKVEGRSKFKTFLDLGPTEDTTAEIPYEALNGLYNQYYEPGLARHMRGFRYDLKNSPAASIRNVLERMNTLPFKERCLSLSVVLEYNSFAKVNAVPNDAMALARHSLNNGFALMGWPEDTPQNIAFARKEVWEILQMISPGQKYFTGNTEGFQYVEDQDHRVSSTTKGETLYGTEKYRKLQRLKRKYDPEVIFNKWFIIEPASEEKERGIKSRL</sequence>
<reference evidence="7 8" key="1">
    <citation type="submission" date="2024-01" db="EMBL/GenBank/DDBJ databases">
        <title>A draft genome for a cacao thread blight-causing isolate of Paramarasmius palmivorus.</title>
        <authorList>
            <person name="Baruah I.K."/>
            <person name="Bukari Y."/>
            <person name="Amoako-Attah I."/>
            <person name="Meinhardt L.W."/>
            <person name="Bailey B.A."/>
            <person name="Cohen S.P."/>
        </authorList>
    </citation>
    <scope>NUCLEOTIDE SEQUENCE [LARGE SCALE GENOMIC DNA]</scope>
    <source>
        <strain evidence="7 8">GH-12</strain>
    </source>
</reference>
<feature type="domain" description="FAD-binding PCMH-type" evidence="6">
    <location>
        <begin position="35"/>
        <end position="207"/>
    </location>
</feature>
<comment type="similarity">
    <text evidence="2">Belongs to the oxygen-dependent FAD-linked oxidoreductase family.</text>
</comment>
<evidence type="ECO:0000256" key="5">
    <source>
        <dbReference type="ARBA" id="ARBA00023002"/>
    </source>
</evidence>
<dbReference type="InterPro" id="IPR016166">
    <property type="entry name" value="FAD-bd_PCMH"/>
</dbReference>
<name>A0AAW0DLM9_9AGAR</name>
<comment type="cofactor">
    <cofactor evidence="1">
        <name>FAD</name>
        <dbReference type="ChEBI" id="CHEBI:57692"/>
    </cofactor>
</comment>
<evidence type="ECO:0000313" key="8">
    <source>
        <dbReference type="Proteomes" id="UP001383192"/>
    </source>
</evidence>
<evidence type="ECO:0000313" key="7">
    <source>
        <dbReference type="EMBL" id="KAK7051467.1"/>
    </source>
</evidence>
<dbReference type="PROSITE" id="PS51387">
    <property type="entry name" value="FAD_PCMH"/>
    <property type="match status" value="1"/>
</dbReference>
<protein>
    <recommendedName>
        <fullName evidence="6">FAD-binding PCMH-type domain-containing protein</fullName>
    </recommendedName>
</protein>